<proteinExistence type="predicted"/>
<accession>A0AC61RHC9</accession>
<evidence type="ECO:0000313" key="2">
    <source>
        <dbReference type="Proteomes" id="UP000306319"/>
    </source>
</evidence>
<dbReference type="EMBL" id="SRYB01000009">
    <property type="protein sequence ID" value="TGY78969.1"/>
    <property type="molecule type" value="Genomic_DNA"/>
</dbReference>
<keyword evidence="2" id="KW-1185">Reference proteome</keyword>
<dbReference type="Proteomes" id="UP000306319">
    <property type="component" value="Unassembled WGS sequence"/>
</dbReference>
<evidence type="ECO:0000313" key="1">
    <source>
        <dbReference type="EMBL" id="TGY78969.1"/>
    </source>
</evidence>
<gene>
    <name evidence="1" type="ORF">E5331_07840</name>
</gene>
<name>A0AC61RHC9_9BACT</name>
<protein>
    <submittedName>
        <fullName evidence="1">Uncharacterized protein</fullName>
    </submittedName>
</protein>
<reference evidence="1" key="1">
    <citation type="submission" date="2019-04" db="EMBL/GenBank/DDBJ databases">
        <title>Microbes associate with the intestines of laboratory mice.</title>
        <authorList>
            <person name="Navarre W."/>
            <person name="Wong E."/>
            <person name="Huang K."/>
            <person name="Tropini C."/>
            <person name="Ng K."/>
            <person name="Yu B."/>
        </authorList>
    </citation>
    <scope>NUCLEOTIDE SEQUENCE</scope>
    <source>
        <strain evidence="1">NM04_E33</strain>
    </source>
</reference>
<organism evidence="1 2">
    <name type="scientific">Lepagella muris</name>
    <dbReference type="NCBI Taxonomy" id="3032870"/>
    <lineage>
        <taxon>Bacteria</taxon>
        <taxon>Pseudomonadati</taxon>
        <taxon>Bacteroidota</taxon>
        <taxon>Bacteroidia</taxon>
        <taxon>Bacteroidales</taxon>
        <taxon>Muribaculaceae</taxon>
        <taxon>Lepagella</taxon>
    </lineage>
</organism>
<sequence>MENKELSKQLCAVFNLKGITSKSYVHKVECILVGLTFVKVPNRDYKLFFTIYPLWRSTLKSCIDVPLLLQPLVDDNGLDIYLSDSTNIIEKCSKQFQLLSGSNTISEFVRILYEIIATDKSIQTNFILQMKIYELIYGVALYLNKIDIAQDVYIQISNQISGWDTKIFKYWYGDKDTSLSKLLEFESNKRRIVKNVVLNSSDPKVKKLPAYKFLEHHEADR</sequence>
<comment type="caution">
    <text evidence="1">The sequence shown here is derived from an EMBL/GenBank/DDBJ whole genome shotgun (WGS) entry which is preliminary data.</text>
</comment>